<comment type="caution">
    <text evidence="1">The sequence shown here is derived from an EMBL/GenBank/DDBJ whole genome shotgun (WGS) entry which is preliminary data.</text>
</comment>
<protein>
    <submittedName>
        <fullName evidence="1">Uncharacterized protein</fullName>
    </submittedName>
</protein>
<reference evidence="1" key="1">
    <citation type="submission" date="2021-10" db="EMBL/GenBank/DDBJ databases">
        <title>Tropical sea cucumber genome reveals ecological adaptation and Cuvierian tubules defense mechanism.</title>
        <authorList>
            <person name="Chen T."/>
        </authorList>
    </citation>
    <scope>NUCLEOTIDE SEQUENCE</scope>
    <source>
        <strain evidence="1">Nanhai2018</strain>
        <tissue evidence="1">Muscle</tissue>
    </source>
</reference>
<dbReference type="Proteomes" id="UP001152320">
    <property type="component" value="Chromosome 1"/>
</dbReference>
<evidence type="ECO:0000313" key="2">
    <source>
        <dbReference type="Proteomes" id="UP001152320"/>
    </source>
</evidence>
<proteinExistence type="predicted"/>
<keyword evidence="2" id="KW-1185">Reference proteome</keyword>
<organism evidence="1 2">
    <name type="scientific">Holothuria leucospilota</name>
    <name type="common">Black long sea cucumber</name>
    <name type="synonym">Mertensiothuria leucospilota</name>
    <dbReference type="NCBI Taxonomy" id="206669"/>
    <lineage>
        <taxon>Eukaryota</taxon>
        <taxon>Metazoa</taxon>
        <taxon>Echinodermata</taxon>
        <taxon>Eleutherozoa</taxon>
        <taxon>Echinozoa</taxon>
        <taxon>Holothuroidea</taxon>
        <taxon>Aspidochirotacea</taxon>
        <taxon>Aspidochirotida</taxon>
        <taxon>Holothuriidae</taxon>
        <taxon>Holothuria</taxon>
    </lineage>
</organism>
<name>A0A9Q1CMM3_HOLLE</name>
<dbReference type="EMBL" id="JAIZAY010000001">
    <property type="protein sequence ID" value="KAJ8048071.1"/>
    <property type="molecule type" value="Genomic_DNA"/>
</dbReference>
<evidence type="ECO:0000313" key="1">
    <source>
        <dbReference type="EMBL" id="KAJ8048071.1"/>
    </source>
</evidence>
<gene>
    <name evidence="1" type="ORF">HOLleu_00239</name>
</gene>
<accession>A0A9Q1CMM3</accession>
<sequence>MIISSSFSYVMVSRWMWQSQHSSSLRRYLGITEQNGSVWNLSGQEDVPRRGNTKLNKTTRIASKYATYQYFTDVKEKGPKSSKV</sequence>
<dbReference type="AlphaFoldDB" id="A0A9Q1CMM3"/>